<dbReference type="EMBL" id="HG720116">
    <property type="protein sequence ID" value="CDJ59134.1"/>
    <property type="molecule type" value="Genomic_DNA"/>
</dbReference>
<name>U6M9I6_EIMMA</name>
<keyword evidence="2" id="KW-1185">Reference proteome</keyword>
<gene>
    <name evidence="1" type="ORF">EMWEY_00055700</name>
</gene>
<evidence type="ECO:0000313" key="2">
    <source>
        <dbReference type="Proteomes" id="UP000030763"/>
    </source>
</evidence>
<protein>
    <submittedName>
        <fullName evidence="1">Uncharacterized protein</fullName>
    </submittedName>
</protein>
<sequence>MEKLDATDKAFNVYGVCLEMRCFTEGGADYAYLYTHGRFAQPPHNIVDVDIVAAKRCVKAMQLPSSTDLQMMPCYVSFETFGY</sequence>
<evidence type="ECO:0000313" key="1">
    <source>
        <dbReference type="EMBL" id="CDJ59134.1"/>
    </source>
</evidence>
<dbReference type="Proteomes" id="UP000030763">
    <property type="component" value="Unassembled WGS sequence"/>
</dbReference>
<organism evidence="1 2">
    <name type="scientific">Eimeria maxima</name>
    <name type="common">Coccidian parasite</name>
    <dbReference type="NCBI Taxonomy" id="5804"/>
    <lineage>
        <taxon>Eukaryota</taxon>
        <taxon>Sar</taxon>
        <taxon>Alveolata</taxon>
        <taxon>Apicomplexa</taxon>
        <taxon>Conoidasida</taxon>
        <taxon>Coccidia</taxon>
        <taxon>Eucoccidiorida</taxon>
        <taxon>Eimeriorina</taxon>
        <taxon>Eimeriidae</taxon>
        <taxon>Eimeria</taxon>
    </lineage>
</organism>
<dbReference type="VEuPathDB" id="ToxoDB:EMWEY_00055700"/>
<dbReference type="GeneID" id="25339556"/>
<accession>U6M9I6</accession>
<dbReference type="AlphaFoldDB" id="U6M9I6"/>
<dbReference type="RefSeq" id="XP_013335782.1">
    <property type="nucleotide sequence ID" value="XM_013480328.1"/>
</dbReference>
<proteinExistence type="predicted"/>
<reference evidence="1" key="1">
    <citation type="submission" date="2013-10" db="EMBL/GenBank/DDBJ databases">
        <title>Genomic analysis of the causative agents of coccidiosis in chickens.</title>
        <authorList>
            <person name="Reid A.J."/>
            <person name="Blake D."/>
            <person name="Billington K."/>
            <person name="Browne H."/>
            <person name="Dunn M."/>
            <person name="Hung S."/>
            <person name="Kawahara F."/>
            <person name="Miranda-Saavedra D."/>
            <person name="Mourier T."/>
            <person name="Nagra H."/>
            <person name="Otto T.D."/>
            <person name="Rawlings N."/>
            <person name="Sanchez A."/>
            <person name="Sanders M."/>
            <person name="Subramaniam C."/>
            <person name="Tay Y."/>
            <person name="Dear P."/>
            <person name="Doerig C."/>
            <person name="Gruber A."/>
            <person name="Parkinson J."/>
            <person name="Shirley M."/>
            <person name="Wan K.L."/>
            <person name="Berriman M."/>
            <person name="Tomley F."/>
            <person name="Pain A."/>
        </authorList>
    </citation>
    <scope>NUCLEOTIDE SEQUENCE [LARGE SCALE GENOMIC DNA]</scope>
    <source>
        <strain evidence="1">Weybridge</strain>
    </source>
</reference>
<reference evidence="1" key="2">
    <citation type="submission" date="2013-10" db="EMBL/GenBank/DDBJ databases">
        <authorList>
            <person name="Aslett M."/>
        </authorList>
    </citation>
    <scope>NUCLEOTIDE SEQUENCE [LARGE SCALE GENOMIC DNA]</scope>
    <source>
        <strain evidence="1">Weybridge</strain>
    </source>
</reference>